<dbReference type="GO" id="GO:0000162">
    <property type="term" value="P:L-tryptophan biosynthetic process"/>
    <property type="evidence" value="ECO:0007669"/>
    <property type="project" value="UniProtKB-UniRule"/>
</dbReference>
<dbReference type="PANTHER" id="PTHR42894:SF1">
    <property type="entry name" value="N-(5'-PHOSPHORIBOSYL)ANTHRANILATE ISOMERASE"/>
    <property type="match status" value="1"/>
</dbReference>
<dbReference type="Gene3D" id="3.20.20.70">
    <property type="entry name" value="Aldolase class I"/>
    <property type="match status" value="1"/>
</dbReference>
<comment type="pathway">
    <text evidence="2 9">Amino-acid biosynthesis; L-tryptophan biosynthesis; L-tryptophan from chorismate: step 3/5.</text>
</comment>
<evidence type="ECO:0000256" key="1">
    <source>
        <dbReference type="ARBA" id="ARBA00001164"/>
    </source>
</evidence>
<dbReference type="OrthoDB" id="3243379at2"/>
<evidence type="ECO:0000313" key="11">
    <source>
        <dbReference type="EMBL" id="RDI50077.1"/>
    </source>
</evidence>
<accession>A0A370H2N9</accession>
<keyword evidence="6 9" id="KW-0822">Tryptophan biosynthesis</keyword>
<gene>
    <name evidence="9" type="primary">trpF</name>
    <name evidence="11" type="ORF">DFR68_106515</name>
</gene>
<evidence type="ECO:0000256" key="9">
    <source>
        <dbReference type="HAMAP-Rule" id="MF_00135"/>
    </source>
</evidence>
<organism evidence="11 12">
    <name type="scientific">Nocardia mexicana</name>
    <dbReference type="NCBI Taxonomy" id="279262"/>
    <lineage>
        <taxon>Bacteria</taxon>
        <taxon>Bacillati</taxon>
        <taxon>Actinomycetota</taxon>
        <taxon>Actinomycetes</taxon>
        <taxon>Mycobacteriales</taxon>
        <taxon>Nocardiaceae</taxon>
        <taxon>Nocardia</taxon>
    </lineage>
</organism>
<protein>
    <recommendedName>
        <fullName evidence="4 9">N-(5'-phosphoribosyl)anthranilate isomerase</fullName>
        <shortName evidence="9">PRAI</shortName>
        <ecNumber evidence="3 9">5.3.1.24</ecNumber>
    </recommendedName>
</protein>
<evidence type="ECO:0000256" key="2">
    <source>
        <dbReference type="ARBA" id="ARBA00004664"/>
    </source>
</evidence>
<dbReference type="CDD" id="cd00405">
    <property type="entry name" value="PRAI"/>
    <property type="match status" value="1"/>
</dbReference>
<dbReference type="PANTHER" id="PTHR42894">
    <property type="entry name" value="N-(5'-PHOSPHORIBOSYL)ANTHRANILATE ISOMERASE"/>
    <property type="match status" value="1"/>
</dbReference>
<keyword evidence="8 9" id="KW-0413">Isomerase</keyword>
<dbReference type="UniPathway" id="UPA00035">
    <property type="reaction ID" value="UER00042"/>
</dbReference>
<evidence type="ECO:0000313" key="12">
    <source>
        <dbReference type="Proteomes" id="UP000255355"/>
    </source>
</evidence>
<reference evidence="11 12" key="1">
    <citation type="submission" date="2018-07" db="EMBL/GenBank/DDBJ databases">
        <title>Genomic Encyclopedia of Type Strains, Phase IV (KMG-IV): sequencing the most valuable type-strain genomes for metagenomic binning, comparative biology and taxonomic classification.</title>
        <authorList>
            <person name="Goeker M."/>
        </authorList>
    </citation>
    <scope>NUCLEOTIDE SEQUENCE [LARGE SCALE GENOMIC DNA]</scope>
    <source>
        <strain evidence="11 12">DSM 44952</strain>
    </source>
</reference>
<evidence type="ECO:0000256" key="6">
    <source>
        <dbReference type="ARBA" id="ARBA00022822"/>
    </source>
</evidence>
<evidence type="ECO:0000256" key="7">
    <source>
        <dbReference type="ARBA" id="ARBA00023141"/>
    </source>
</evidence>
<evidence type="ECO:0000256" key="8">
    <source>
        <dbReference type="ARBA" id="ARBA00023235"/>
    </source>
</evidence>
<sequence length="232" mass="24162">MINVRAKICGIRSESDLRAVVAADADAAGFISGTTHFSEDVLDAGHARGLSRLVPASMERVLVTHLTEADEVLRLADYIEVDCIQLHGLITLDTVRAVRAGAAGRRVIRAVHVTGPHAIGAAVAVAPDCDGIVLDSRSADRLGGTGRTHDWTISARIVDKLASLDFPVMLAGGLNPRNVRTAIEAVQPSWVDVNSGVDGLGGDKDESACAGFVRAAHGVEAPTAALARPPAE</sequence>
<dbReference type="STRING" id="1210089.GCA_001613165_04028"/>
<evidence type="ECO:0000256" key="3">
    <source>
        <dbReference type="ARBA" id="ARBA00012572"/>
    </source>
</evidence>
<dbReference type="Proteomes" id="UP000255355">
    <property type="component" value="Unassembled WGS sequence"/>
</dbReference>
<dbReference type="Pfam" id="PF00697">
    <property type="entry name" value="PRAI"/>
    <property type="match status" value="1"/>
</dbReference>
<evidence type="ECO:0000256" key="4">
    <source>
        <dbReference type="ARBA" id="ARBA00022272"/>
    </source>
</evidence>
<dbReference type="HAMAP" id="MF_00135">
    <property type="entry name" value="PRAI"/>
    <property type="match status" value="1"/>
</dbReference>
<evidence type="ECO:0000256" key="5">
    <source>
        <dbReference type="ARBA" id="ARBA00022605"/>
    </source>
</evidence>
<proteinExistence type="inferred from homology"/>
<dbReference type="InterPro" id="IPR001240">
    <property type="entry name" value="PRAI_dom"/>
</dbReference>
<dbReference type="RefSeq" id="WP_068021668.1">
    <property type="nucleotide sequence ID" value="NZ_QQAZ01000006.1"/>
</dbReference>
<dbReference type="InterPro" id="IPR013785">
    <property type="entry name" value="Aldolase_TIM"/>
</dbReference>
<keyword evidence="5 9" id="KW-0028">Amino-acid biosynthesis</keyword>
<comment type="similarity">
    <text evidence="9">Belongs to the TrpF family.</text>
</comment>
<comment type="catalytic activity">
    <reaction evidence="1 9">
        <text>N-(5-phospho-beta-D-ribosyl)anthranilate = 1-(2-carboxyphenylamino)-1-deoxy-D-ribulose 5-phosphate</text>
        <dbReference type="Rhea" id="RHEA:21540"/>
        <dbReference type="ChEBI" id="CHEBI:18277"/>
        <dbReference type="ChEBI" id="CHEBI:58613"/>
        <dbReference type="EC" id="5.3.1.24"/>
    </reaction>
</comment>
<keyword evidence="7 9" id="KW-0057">Aromatic amino acid biosynthesis</keyword>
<dbReference type="InterPro" id="IPR011060">
    <property type="entry name" value="RibuloseP-bd_barrel"/>
</dbReference>
<evidence type="ECO:0000259" key="10">
    <source>
        <dbReference type="Pfam" id="PF00697"/>
    </source>
</evidence>
<comment type="caution">
    <text evidence="11">The sequence shown here is derived from an EMBL/GenBank/DDBJ whole genome shotgun (WGS) entry which is preliminary data.</text>
</comment>
<dbReference type="SUPFAM" id="SSF51366">
    <property type="entry name" value="Ribulose-phoshate binding barrel"/>
    <property type="match status" value="1"/>
</dbReference>
<dbReference type="EC" id="5.3.1.24" evidence="3 9"/>
<dbReference type="GO" id="GO:0004640">
    <property type="term" value="F:phosphoribosylanthranilate isomerase activity"/>
    <property type="evidence" value="ECO:0007669"/>
    <property type="project" value="UniProtKB-UniRule"/>
</dbReference>
<dbReference type="EMBL" id="QQAZ01000006">
    <property type="protein sequence ID" value="RDI50077.1"/>
    <property type="molecule type" value="Genomic_DNA"/>
</dbReference>
<dbReference type="AlphaFoldDB" id="A0A370H2N9"/>
<keyword evidence="12" id="KW-1185">Reference proteome</keyword>
<dbReference type="InterPro" id="IPR044643">
    <property type="entry name" value="TrpF_fam"/>
</dbReference>
<feature type="domain" description="N-(5'phosphoribosyl) anthranilate isomerase (PRAI)" evidence="10">
    <location>
        <begin position="6"/>
        <end position="213"/>
    </location>
</feature>
<name>A0A370H2N9_9NOCA</name>